<evidence type="ECO:0000259" key="1">
    <source>
        <dbReference type="PROSITE" id="PS50879"/>
    </source>
</evidence>
<evidence type="ECO:0000313" key="3">
    <source>
        <dbReference type="Proteomes" id="UP000621631"/>
    </source>
</evidence>
<dbReference type="CDD" id="cd09279">
    <property type="entry name" value="RNase_HI_like"/>
    <property type="match status" value="1"/>
</dbReference>
<dbReference type="RefSeq" id="WP_189777816.1">
    <property type="nucleotide sequence ID" value="NZ_JACWEZ010000003.1"/>
</dbReference>
<sequence length="218" mass="24956">MKGRLEIVYRTPKGAEVAFTSEEMTAAKALLMAEDLQKSGRLKQAIFIDRSEHEWTTIQLKAYLEEIKTEPHNITVYFDGGFDINTRKAGLGCVIYYEQNGKKLRIRKNALVAEMETNNEAEYAALHLAIQELELLGAHHLPVMFTGDSQVVINQLEDEWPVMEKELTSWLDKIEGKLKEMGIQPEYKLISRKNNQEADRLATQALNEVEVTSQSEWK</sequence>
<dbReference type="EMBL" id="JACWEZ010000003">
    <property type="protein sequence ID" value="MBD1222518.1"/>
    <property type="molecule type" value="Genomic_DNA"/>
</dbReference>
<dbReference type="InterPro" id="IPR036397">
    <property type="entry name" value="RNaseH_sf"/>
</dbReference>
<reference evidence="2 3" key="1">
    <citation type="submission" date="2020-09" db="EMBL/GenBank/DDBJ databases">
        <title>Draft Genome Sequences of Oil-Oxidizing Bacteria Halomonas titanicae, Marinobacter lutaoensis, and Virgibacillus halodenitrificans Isolated from Highly Saline Environments.</title>
        <authorList>
            <person name="Grouzdev D.S."/>
            <person name="Sokolova D.S."/>
            <person name="Semenova E.M."/>
            <person name="Borzenkov I.A."/>
            <person name="Bidzhieva S.K."/>
            <person name="Poltaraus A.B."/>
            <person name="Nazina T.N."/>
        </authorList>
    </citation>
    <scope>NUCLEOTIDE SEQUENCE [LARGE SCALE GENOMIC DNA]</scope>
    <source>
        <strain evidence="2 3">VKM B-3472D</strain>
    </source>
</reference>
<dbReference type="NCBIfam" id="NF005822">
    <property type="entry name" value="PRK07708.1"/>
    <property type="match status" value="1"/>
</dbReference>
<keyword evidence="3" id="KW-1185">Reference proteome</keyword>
<gene>
    <name evidence="2" type="ORF">IC602_07845</name>
</gene>
<protein>
    <submittedName>
        <fullName evidence="2">Reverse transcriptase-like protein</fullName>
    </submittedName>
</protein>
<dbReference type="Pfam" id="PF13456">
    <property type="entry name" value="RVT_3"/>
    <property type="match status" value="1"/>
</dbReference>
<dbReference type="PROSITE" id="PS50879">
    <property type="entry name" value="RNASE_H_1"/>
    <property type="match status" value="1"/>
</dbReference>
<accession>A0ABR7VLF1</accession>
<dbReference type="InterPro" id="IPR002156">
    <property type="entry name" value="RNaseH_domain"/>
</dbReference>
<proteinExistence type="predicted"/>
<comment type="caution">
    <text evidence="2">The sequence shown here is derived from an EMBL/GenBank/DDBJ whole genome shotgun (WGS) entry which is preliminary data.</text>
</comment>
<dbReference type="Proteomes" id="UP000621631">
    <property type="component" value="Unassembled WGS sequence"/>
</dbReference>
<dbReference type="InterPro" id="IPR012337">
    <property type="entry name" value="RNaseH-like_sf"/>
</dbReference>
<dbReference type="PANTHER" id="PTHR46387:SF2">
    <property type="entry name" value="RIBONUCLEASE HI"/>
    <property type="match status" value="1"/>
</dbReference>
<evidence type="ECO:0000313" key="2">
    <source>
        <dbReference type="EMBL" id="MBD1222518.1"/>
    </source>
</evidence>
<dbReference type="Gene3D" id="3.30.420.10">
    <property type="entry name" value="Ribonuclease H-like superfamily/Ribonuclease H"/>
    <property type="match status" value="1"/>
</dbReference>
<feature type="domain" description="RNase H type-1" evidence="1">
    <location>
        <begin position="70"/>
        <end position="207"/>
    </location>
</feature>
<dbReference type="SUPFAM" id="SSF53098">
    <property type="entry name" value="Ribonuclease H-like"/>
    <property type="match status" value="1"/>
</dbReference>
<name>A0ABR7VLF1_VIRHA</name>
<organism evidence="2 3">
    <name type="scientific">Virgibacillus halodenitrificans</name>
    <name type="common">Bacillus halodenitrificans</name>
    <dbReference type="NCBI Taxonomy" id="1482"/>
    <lineage>
        <taxon>Bacteria</taxon>
        <taxon>Bacillati</taxon>
        <taxon>Bacillota</taxon>
        <taxon>Bacilli</taxon>
        <taxon>Bacillales</taxon>
        <taxon>Bacillaceae</taxon>
        <taxon>Virgibacillus</taxon>
    </lineage>
</organism>
<dbReference type="PANTHER" id="PTHR46387">
    <property type="entry name" value="POLYNUCLEOTIDYL TRANSFERASE, RIBONUCLEASE H-LIKE SUPERFAMILY PROTEIN"/>
    <property type="match status" value="1"/>
</dbReference>